<evidence type="ECO:0000256" key="8">
    <source>
        <dbReference type="ARBA" id="ARBA00023065"/>
    </source>
</evidence>
<dbReference type="Pfam" id="PF00999">
    <property type="entry name" value="Na_H_Exchanger"/>
    <property type="match status" value="1"/>
</dbReference>
<feature type="transmembrane region" description="Helical" evidence="11">
    <location>
        <begin position="52"/>
        <end position="70"/>
    </location>
</feature>
<feature type="domain" description="Cation/H+ exchanger transmembrane" evidence="12">
    <location>
        <begin position="12"/>
        <end position="371"/>
    </location>
</feature>
<keyword evidence="8" id="KW-0406">Ion transport</keyword>
<evidence type="ECO:0000256" key="1">
    <source>
        <dbReference type="ARBA" id="ARBA00004141"/>
    </source>
</evidence>
<evidence type="ECO:0000256" key="2">
    <source>
        <dbReference type="ARBA" id="ARBA00005551"/>
    </source>
</evidence>
<evidence type="ECO:0000256" key="3">
    <source>
        <dbReference type="ARBA" id="ARBA00022448"/>
    </source>
</evidence>
<reference evidence="13 14" key="1">
    <citation type="submission" date="2020-08" db="EMBL/GenBank/DDBJ databases">
        <title>A Genomic Blueprint of the Chicken Gut Microbiome.</title>
        <authorList>
            <person name="Gilroy R."/>
            <person name="Ravi A."/>
            <person name="Getino M."/>
            <person name="Pursley I."/>
            <person name="Horton D.L."/>
            <person name="Alikhan N.-F."/>
            <person name="Baker D."/>
            <person name="Gharbi K."/>
            <person name="Hall N."/>
            <person name="Watson M."/>
            <person name="Adriaenssens E.M."/>
            <person name="Foster-Nyarko E."/>
            <person name="Jarju S."/>
            <person name="Secka A."/>
            <person name="Antonio M."/>
            <person name="Oren A."/>
            <person name="Chaudhuri R."/>
            <person name="La Ragione R.M."/>
            <person name="Hildebrand F."/>
            <person name="Pallen M.J."/>
        </authorList>
    </citation>
    <scope>NUCLEOTIDE SEQUENCE [LARGE SCALE GENOMIC DNA]</scope>
    <source>
        <strain evidence="13 14">Sa1YVA6</strain>
    </source>
</reference>
<gene>
    <name evidence="13" type="ORF">H9632_16385</name>
</gene>
<sequence length="382" mass="40352">MFIFQIVIVLLATKIAGHFTVRLGQPSVLGKILIGIIIGPAMLGWITDSEVMQTFSQIGVILLMFLAGLETDLEDLNANMKGAIFVAIGGVILPIAMSYPLALSFGLTQGQAIFIGLTLAATSVSISVQTLNEIGWLKSKEGSALLGAAVLDDIIVVVLIAVAMSFLVGDDVSIPALIGGKVFFFVLLFVVMKWVIPPFIKAFSKLRVTEATLSGALIACFALAYVGEHYFGIATIIGAFFIGIAIGRTPFKEAVEHKVEPIASGIFVPFFFVSIGLSVTFAGITENIWFLVIFSIVAILSKLIGSGLGAKLAGFNWKSSVGIGAGMISRGEVALILAGMGLSSGLLPAEDYTPMVIVIIITTLVTPPMLKGIFGNRSTYIK</sequence>
<proteinExistence type="inferred from homology"/>
<feature type="transmembrane region" description="Helical" evidence="11">
    <location>
        <begin position="174"/>
        <end position="196"/>
    </location>
</feature>
<dbReference type="Gene3D" id="1.20.1530.20">
    <property type="match status" value="1"/>
</dbReference>
<keyword evidence="4" id="KW-0050">Antiport</keyword>
<feature type="transmembrane region" description="Helical" evidence="11">
    <location>
        <begin position="82"/>
        <end position="101"/>
    </location>
</feature>
<dbReference type="Proteomes" id="UP000600565">
    <property type="component" value="Unassembled WGS sequence"/>
</dbReference>
<evidence type="ECO:0000256" key="7">
    <source>
        <dbReference type="ARBA" id="ARBA00023053"/>
    </source>
</evidence>
<keyword evidence="5 11" id="KW-0812">Transmembrane</keyword>
<feature type="transmembrane region" description="Helical" evidence="11">
    <location>
        <begin position="263"/>
        <end position="282"/>
    </location>
</feature>
<dbReference type="InterPro" id="IPR038770">
    <property type="entry name" value="Na+/solute_symporter_sf"/>
</dbReference>
<keyword evidence="7" id="KW-0915">Sodium</keyword>
<protein>
    <submittedName>
        <fullName evidence="13">Cation:proton antiporter</fullName>
    </submittedName>
</protein>
<evidence type="ECO:0000256" key="11">
    <source>
        <dbReference type="SAM" id="Phobius"/>
    </source>
</evidence>
<comment type="similarity">
    <text evidence="2">Belongs to the monovalent cation:proton antiporter 2 (CPA2) transporter (TC 2.A.37) family.</text>
</comment>
<comment type="caution">
    <text evidence="13">The sequence shown here is derived from an EMBL/GenBank/DDBJ whole genome shotgun (WGS) entry which is preliminary data.</text>
</comment>
<keyword evidence="6 11" id="KW-1133">Transmembrane helix</keyword>
<feature type="transmembrane region" description="Helical" evidence="11">
    <location>
        <begin position="231"/>
        <end position="251"/>
    </location>
</feature>
<keyword evidence="9 11" id="KW-0472">Membrane</keyword>
<organism evidence="13 14">
    <name type="scientific">Solibacillus merdavium</name>
    <dbReference type="NCBI Taxonomy" id="2762218"/>
    <lineage>
        <taxon>Bacteria</taxon>
        <taxon>Bacillati</taxon>
        <taxon>Bacillota</taxon>
        <taxon>Bacilli</taxon>
        <taxon>Bacillales</taxon>
        <taxon>Caryophanaceae</taxon>
        <taxon>Solibacillus</taxon>
    </lineage>
</organism>
<comment type="subcellular location">
    <subcellularLocation>
        <location evidence="1">Membrane</location>
        <topology evidence="1">Multi-pass membrane protein</topology>
    </subcellularLocation>
</comment>
<keyword evidence="3" id="KW-0813">Transport</keyword>
<evidence type="ECO:0000313" key="14">
    <source>
        <dbReference type="Proteomes" id="UP000600565"/>
    </source>
</evidence>
<keyword evidence="14" id="KW-1185">Reference proteome</keyword>
<evidence type="ECO:0000256" key="9">
    <source>
        <dbReference type="ARBA" id="ARBA00023136"/>
    </source>
</evidence>
<dbReference type="PANTHER" id="PTHR43562:SF3">
    <property type="entry name" value="SODIUM ION_PROTON EXCHANGER (EUROFUNG)"/>
    <property type="match status" value="1"/>
</dbReference>
<evidence type="ECO:0000259" key="12">
    <source>
        <dbReference type="Pfam" id="PF00999"/>
    </source>
</evidence>
<dbReference type="InterPro" id="IPR006153">
    <property type="entry name" value="Cation/H_exchanger_TM"/>
</dbReference>
<accession>A0ABR8XRT5</accession>
<evidence type="ECO:0000313" key="13">
    <source>
        <dbReference type="EMBL" id="MBD8034647.1"/>
    </source>
</evidence>
<evidence type="ECO:0000256" key="4">
    <source>
        <dbReference type="ARBA" id="ARBA00022449"/>
    </source>
</evidence>
<feature type="transmembrane region" description="Helical" evidence="11">
    <location>
        <begin position="28"/>
        <end position="46"/>
    </location>
</feature>
<name>A0ABR8XRT5_9BACL</name>
<feature type="transmembrane region" description="Helical" evidence="11">
    <location>
        <begin position="144"/>
        <end position="168"/>
    </location>
</feature>
<evidence type="ECO:0000256" key="10">
    <source>
        <dbReference type="ARBA" id="ARBA00023201"/>
    </source>
</evidence>
<feature type="transmembrane region" description="Helical" evidence="11">
    <location>
        <begin position="355"/>
        <end position="374"/>
    </location>
</feature>
<feature type="transmembrane region" description="Helical" evidence="11">
    <location>
        <begin position="288"/>
        <end position="310"/>
    </location>
</feature>
<keyword evidence="10" id="KW-0739">Sodium transport</keyword>
<dbReference type="PANTHER" id="PTHR43562">
    <property type="entry name" value="NAPA-TYPE SODIUM/HYDROGEN ANTIPORTER"/>
    <property type="match status" value="1"/>
</dbReference>
<evidence type="ECO:0000256" key="5">
    <source>
        <dbReference type="ARBA" id="ARBA00022692"/>
    </source>
</evidence>
<evidence type="ECO:0000256" key="6">
    <source>
        <dbReference type="ARBA" id="ARBA00022989"/>
    </source>
</evidence>
<feature type="transmembrane region" description="Helical" evidence="11">
    <location>
        <begin position="113"/>
        <end position="132"/>
    </location>
</feature>
<dbReference type="EMBL" id="JACSPW010000020">
    <property type="protein sequence ID" value="MBD8034647.1"/>
    <property type="molecule type" value="Genomic_DNA"/>
</dbReference>
<dbReference type="RefSeq" id="WP_191705144.1">
    <property type="nucleotide sequence ID" value="NZ_JACSPW010000020.1"/>
</dbReference>